<dbReference type="AlphaFoldDB" id="A0AAV4LY24"/>
<feature type="region of interest" description="Disordered" evidence="1">
    <location>
        <begin position="1"/>
        <end position="64"/>
    </location>
</feature>
<gene>
    <name evidence="2" type="ORF">BcabD6B2_45030</name>
</gene>
<accession>A0AAV4LY24</accession>
<evidence type="ECO:0000313" key="3">
    <source>
        <dbReference type="Proteomes" id="UP001497744"/>
    </source>
</evidence>
<proteinExistence type="predicted"/>
<comment type="caution">
    <text evidence="2">The sequence shown here is derived from an EMBL/GenBank/DDBJ whole genome shotgun (WGS) entry which is preliminary data.</text>
</comment>
<name>A0AAV4LY24_BABCB</name>
<keyword evidence="3" id="KW-1185">Reference proteome</keyword>
<dbReference type="Proteomes" id="UP001497744">
    <property type="component" value="Unassembled WGS sequence"/>
</dbReference>
<sequence>MGKVSEGMDADRGAETNATPPNGDSDMSEDNEALTQQTVAESEVDDTMTQDDIPASQVQEENGEIQVGQYSKTRTAKDVLVAQLLCRWWYVLPDWPPANYNYHEQLEKRMLKCYPVKEFDDRENVDSDGYMKCYQLSAFPGVFRDFKGVAHDLRPLEGKPCYNNMVQKSEEELVTLVKAAIRKQIDILTNSSFDEADHIKALREPRKEREAGLVVENLHAGTTLRARNETLREQIVQQKAKRDEDWGSLECARHSQEEGLRVAQGAADGKLKVARKFADDTQEQALQLHELASQEGRKVESLAEELARREGNVAAVIRSVEAGLKRVADARDCYGQAMDELVQQLLSTVAEN</sequence>
<evidence type="ECO:0000313" key="2">
    <source>
        <dbReference type="EMBL" id="GIX65068.1"/>
    </source>
</evidence>
<reference evidence="2 3" key="1">
    <citation type="submission" date="2021-06" db="EMBL/GenBank/DDBJ databases">
        <title>Genome sequence of Babesia caballi.</title>
        <authorList>
            <person name="Yamagishi J."/>
            <person name="Kidaka T."/>
            <person name="Ochi A."/>
        </authorList>
    </citation>
    <scope>NUCLEOTIDE SEQUENCE [LARGE SCALE GENOMIC DNA]</scope>
    <source>
        <strain evidence="2">USDA-D6B2</strain>
    </source>
</reference>
<protein>
    <submittedName>
        <fullName evidence="2">Uncharacterized protein</fullName>
    </submittedName>
</protein>
<dbReference type="RefSeq" id="XP_067717137.1">
    <property type="nucleotide sequence ID" value="XM_067861036.1"/>
</dbReference>
<evidence type="ECO:0000256" key="1">
    <source>
        <dbReference type="SAM" id="MobiDB-lite"/>
    </source>
</evidence>
<organism evidence="2 3">
    <name type="scientific">Babesia caballi</name>
    <dbReference type="NCBI Taxonomy" id="5871"/>
    <lineage>
        <taxon>Eukaryota</taxon>
        <taxon>Sar</taxon>
        <taxon>Alveolata</taxon>
        <taxon>Apicomplexa</taxon>
        <taxon>Aconoidasida</taxon>
        <taxon>Piroplasmida</taxon>
        <taxon>Babesiidae</taxon>
        <taxon>Babesia</taxon>
    </lineage>
</organism>
<dbReference type="GeneID" id="94196549"/>
<dbReference type="EMBL" id="BPLF01000004">
    <property type="protein sequence ID" value="GIX65068.1"/>
    <property type="molecule type" value="Genomic_DNA"/>
</dbReference>